<reference evidence="1" key="1">
    <citation type="journal article" date="2015" name="Nature">
        <title>Complex archaea that bridge the gap between prokaryotes and eukaryotes.</title>
        <authorList>
            <person name="Spang A."/>
            <person name="Saw J.H."/>
            <person name="Jorgensen S.L."/>
            <person name="Zaremba-Niedzwiedzka K."/>
            <person name="Martijn J."/>
            <person name="Lind A.E."/>
            <person name="van Eijk R."/>
            <person name="Schleper C."/>
            <person name="Guy L."/>
            <person name="Ettema T.J."/>
        </authorList>
    </citation>
    <scope>NUCLEOTIDE SEQUENCE</scope>
</reference>
<comment type="caution">
    <text evidence="1">The sequence shown here is derived from an EMBL/GenBank/DDBJ whole genome shotgun (WGS) entry which is preliminary data.</text>
</comment>
<accession>A0A0F9AE25</accession>
<proteinExistence type="predicted"/>
<feature type="non-terminal residue" evidence="1">
    <location>
        <position position="72"/>
    </location>
</feature>
<dbReference type="EMBL" id="LAZR01043196">
    <property type="protein sequence ID" value="KKL07665.1"/>
    <property type="molecule type" value="Genomic_DNA"/>
</dbReference>
<sequence>MKVCMFSGSFPNMKCGVGDYTAVLSRELAKNGICIDVITSSNSEIKAKAEEGTDGLAIVLHPIMKNWGLENA</sequence>
<dbReference type="SUPFAM" id="SSF53756">
    <property type="entry name" value="UDP-Glycosyltransferase/glycogen phosphorylase"/>
    <property type="match status" value="1"/>
</dbReference>
<name>A0A0F9AE25_9ZZZZ</name>
<evidence type="ECO:0000313" key="1">
    <source>
        <dbReference type="EMBL" id="KKL07665.1"/>
    </source>
</evidence>
<dbReference type="AlphaFoldDB" id="A0A0F9AE25"/>
<evidence type="ECO:0008006" key="2">
    <source>
        <dbReference type="Google" id="ProtNLM"/>
    </source>
</evidence>
<dbReference type="Gene3D" id="3.40.50.2000">
    <property type="entry name" value="Glycogen Phosphorylase B"/>
    <property type="match status" value="1"/>
</dbReference>
<organism evidence="1">
    <name type="scientific">marine sediment metagenome</name>
    <dbReference type="NCBI Taxonomy" id="412755"/>
    <lineage>
        <taxon>unclassified sequences</taxon>
        <taxon>metagenomes</taxon>
        <taxon>ecological metagenomes</taxon>
    </lineage>
</organism>
<protein>
    <recommendedName>
        <fullName evidence="2">Glycosyltransferase subfamily 4-like N-terminal domain-containing protein</fullName>
    </recommendedName>
</protein>
<gene>
    <name evidence="1" type="ORF">LCGC14_2583750</name>
</gene>